<comment type="caution">
    <text evidence="2">The sequence shown here is derived from an EMBL/GenBank/DDBJ whole genome shotgun (WGS) entry which is preliminary data.</text>
</comment>
<feature type="transmembrane region" description="Helical" evidence="1">
    <location>
        <begin position="108"/>
        <end position="139"/>
    </location>
</feature>
<evidence type="ECO:0000313" key="2">
    <source>
        <dbReference type="EMBL" id="EKU93650.1"/>
    </source>
</evidence>
<dbReference type="Proteomes" id="UP000009875">
    <property type="component" value="Unassembled WGS sequence"/>
</dbReference>
<keyword evidence="3" id="KW-1185">Reference proteome</keyword>
<dbReference type="HOGENOM" id="CLU_1076199_0_0_9"/>
<evidence type="ECO:0000256" key="1">
    <source>
        <dbReference type="SAM" id="Phobius"/>
    </source>
</evidence>
<dbReference type="STRING" id="883081.HMPREF9698_00767"/>
<keyword evidence="1" id="KW-1133">Transmembrane helix</keyword>
<dbReference type="AlphaFoldDB" id="K9EWN7"/>
<feature type="transmembrane region" description="Helical" evidence="1">
    <location>
        <begin position="159"/>
        <end position="179"/>
    </location>
</feature>
<reference evidence="2 3" key="1">
    <citation type="submission" date="2012-09" db="EMBL/GenBank/DDBJ databases">
        <title>The Genome Sequence of Alloiococcus otitis ATCC 51267.</title>
        <authorList>
            <consortium name="The Broad Institute Genome Sequencing Platform"/>
            <person name="Earl A."/>
            <person name="Ward D."/>
            <person name="Feldgarden M."/>
            <person name="Gevers D."/>
            <person name="Huys G."/>
            <person name="Walker B."/>
            <person name="Young S.K."/>
            <person name="Zeng Q."/>
            <person name="Gargeya S."/>
            <person name="Fitzgerald M."/>
            <person name="Haas B."/>
            <person name="Abouelleil A."/>
            <person name="Alvarado L."/>
            <person name="Arachchi H.M."/>
            <person name="Berlin A.M."/>
            <person name="Chapman S.B."/>
            <person name="Goldberg J."/>
            <person name="Griggs A."/>
            <person name="Gujja S."/>
            <person name="Hansen M."/>
            <person name="Howarth C."/>
            <person name="Imamovic A."/>
            <person name="Larimer J."/>
            <person name="McCowen C."/>
            <person name="Montmayeur A."/>
            <person name="Murphy C."/>
            <person name="Neiman D."/>
            <person name="Pearson M."/>
            <person name="Priest M."/>
            <person name="Roberts A."/>
            <person name="Saif S."/>
            <person name="Shea T."/>
            <person name="Sisk P."/>
            <person name="Sykes S."/>
            <person name="Wortman J."/>
            <person name="Nusbaum C."/>
            <person name="Birren B."/>
        </authorList>
    </citation>
    <scope>NUCLEOTIDE SEQUENCE [LARGE SCALE GENOMIC DNA]</scope>
    <source>
        <strain evidence="2 3">ATCC 51267</strain>
    </source>
</reference>
<organism evidence="2 3">
    <name type="scientific">Alloiococcus otitis ATCC 51267</name>
    <dbReference type="NCBI Taxonomy" id="883081"/>
    <lineage>
        <taxon>Bacteria</taxon>
        <taxon>Bacillati</taxon>
        <taxon>Bacillota</taxon>
        <taxon>Bacilli</taxon>
        <taxon>Lactobacillales</taxon>
        <taxon>Carnobacteriaceae</taxon>
        <taxon>Alloiococcus</taxon>
    </lineage>
</organism>
<keyword evidence="1" id="KW-0812">Transmembrane</keyword>
<name>K9EWN7_9LACT</name>
<accession>K9EWN7</accession>
<sequence length="258" mass="28698">MLGRIVIAHLKITFSLKRLALFCLALLLFLAFRLISFQNYLQLFDREANLMDWLLYSTGGAVGDNRLASGLFFFILLFLLLTFNWSIPGSDPSLSAILLTKIESRLKGLSAFLLSQVVSTIISLAIILLLALVMGSYFFPPARAGQFFHWVGPLQTFEMVLVFLSVTFGISILSILHNLQSLLTGQDSVNLFLSLAGLLVLIFFHIFCPLLDPVNPVGQVSWASYLSNTSSQFFTILGPTVVWSIILFTLYQTTQKSG</sequence>
<keyword evidence="1" id="KW-0472">Membrane</keyword>
<gene>
    <name evidence="2" type="ORF">HMPREF9698_00767</name>
</gene>
<feature type="transmembrane region" description="Helical" evidence="1">
    <location>
        <begin position="67"/>
        <end position="87"/>
    </location>
</feature>
<feature type="transmembrane region" description="Helical" evidence="1">
    <location>
        <begin position="232"/>
        <end position="251"/>
    </location>
</feature>
<protein>
    <submittedName>
        <fullName evidence="2">Uncharacterized protein</fullName>
    </submittedName>
</protein>
<dbReference type="EMBL" id="AGXA01000017">
    <property type="protein sequence ID" value="EKU93650.1"/>
    <property type="molecule type" value="Genomic_DNA"/>
</dbReference>
<feature type="transmembrane region" description="Helical" evidence="1">
    <location>
        <begin position="191"/>
        <end position="212"/>
    </location>
</feature>
<evidence type="ECO:0000313" key="3">
    <source>
        <dbReference type="Proteomes" id="UP000009875"/>
    </source>
</evidence>
<proteinExistence type="predicted"/>